<comment type="similarity">
    <text evidence="1">Belongs to the Nudix hydrolase family.</text>
</comment>
<dbReference type="CDD" id="cd04670">
    <property type="entry name" value="NUDIX_ASFGF2_Nudt6"/>
    <property type="match status" value="1"/>
</dbReference>
<proteinExistence type="inferred from homology"/>
<organism evidence="4 5">
    <name type="scientific">Xanthoceras sorbifolium</name>
    <dbReference type="NCBI Taxonomy" id="99658"/>
    <lineage>
        <taxon>Eukaryota</taxon>
        <taxon>Viridiplantae</taxon>
        <taxon>Streptophyta</taxon>
        <taxon>Embryophyta</taxon>
        <taxon>Tracheophyta</taxon>
        <taxon>Spermatophyta</taxon>
        <taxon>Magnoliopsida</taxon>
        <taxon>eudicotyledons</taxon>
        <taxon>Gunneridae</taxon>
        <taxon>Pentapetalae</taxon>
        <taxon>rosids</taxon>
        <taxon>malvids</taxon>
        <taxon>Sapindales</taxon>
        <taxon>Sapindaceae</taxon>
        <taxon>Xanthoceroideae</taxon>
        <taxon>Xanthoceras</taxon>
    </lineage>
</organism>
<dbReference type="SUPFAM" id="SSF55811">
    <property type="entry name" value="Nudix"/>
    <property type="match status" value="1"/>
</dbReference>
<dbReference type="InterPro" id="IPR000086">
    <property type="entry name" value="NUDIX_hydrolase_dom"/>
</dbReference>
<accession>A0ABQ8IIX0</accession>
<evidence type="ECO:0000256" key="2">
    <source>
        <dbReference type="ARBA" id="ARBA00022801"/>
    </source>
</evidence>
<dbReference type="InterPro" id="IPR003293">
    <property type="entry name" value="Nudix_hydrolase6-like"/>
</dbReference>
<dbReference type="PANTHER" id="PTHR13994">
    <property type="entry name" value="NUDIX HYDROLASE RELATED"/>
    <property type="match status" value="1"/>
</dbReference>
<dbReference type="InterPro" id="IPR040618">
    <property type="entry name" value="Pre-Nudix"/>
</dbReference>
<comment type="caution">
    <text evidence="4">The sequence shown here is derived from an EMBL/GenBank/DDBJ whole genome shotgun (WGS) entry which is preliminary data.</text>
</comment>
<dbReference type="Pfam" id="PF00293">
    <property type="entry name" value="NUDIX"/>
    <property type="match status" value="1"/>
</dbReference>
<keyword evidence="2" id="KW-0378">Hydrolase</keyword>
<evidence type="ECO:0000259" key="3">
    <source>
        <dbReference type="PROSITE" id="PS51462"/>
    </source>
</evidence>
<dbReference type="PROSITE" id="PS00893">
    <property type="entry name" value="NUDIX_BOX"/>
    <property type="match status" value="1"/>
</dbReference>
<name>A0ABQ8IIX0_9ROSI</name>
<gene>
    <name evidence="4" type="ORF">JRO89_XS01G0118300</name>
</gene>
<dbReference type="InterPro" id="IPR015797">
    <property type="entry name" value="NUDIX_hydrolase-like_dom_sf"/>
</dbReference>
<keyword evidence="5" id="KW-1185">Reference proteome</keyword>
<dbReference type="InterPro" id="IPR020084">
    <property type="entry name" value="NUDIX_hydrolase_CS"/>
</dbReference>
<dbReference type="PANTHER" id="PTHR13994:SF26">
    <property type="entry name" value="NUDIX HYDROLASE 5-RELATED"/>
    <property type="match status" value="1"/>
</dbReference>
<dbReference type="Gene3D" id="3.90.79.10">
    <property type="entry name" value="Nucleoside Triphosphate Pyrophosphohydrolase"/>
    <property type="match status" value="1"/>
</dbReference>
<dbReference type="Proteomes" id="UP000827721">
    <property type="component" value="Unassembled WGS sequence"/>
</dbReference>
<dbReference type="PROSITE" id="PS51462">
    <property type="entry name" value="NUDIX"/>
    <property type="match status" value="1"/>
</dbReference>
<feature type="domain" description="Nudix hydrolase" evidence="3">
    <location>
        <begin position="170"/>
        <end position="326"/>
    </location>
</feature>
<evidence type="ECO:0000256" key="1">
    <source>
        <dbReference type="ARBA" id="ARBA00005582"/>
    </source>
</evidence>
<reference evidence="4 5" key="1">
    <citation type="submission" date="2021-02" db="EMBL/GenBank/DDBJ databases">
        <title>Plant Genome Project.</title>
        <authorList>
            <person name="Zhang R.-G."/>
        </authorList>
    </citation>
    <scope>NUCLEOTIDE SEQUENCE [LARGE SCALE GENOMIC DNA]</scope>
    <source>
        <tissue evidence="4">Leaves</tissue>
    </source>
</reference>
<sequence length="365" mass="41845">MRRFFGPVNKNRVSLLLFADKSSSAYSLGDPLIPERTVSLFSKGQPPRNRIPFLMKNMSTSTSSWSVEKEMNEVERIELLSSIEDAHGGVTVDVKESMDSKMFSLMLKTSLFYWTQQGKRGVWIKLPIEFANLVEPAVKEGFRYHHAEPDYLMLVKWISETTDTLPENASHRVGVGAFVMNDKGEVFVRELYIIILDPFLVAFQVCWLIDMVLVVQESNGRFKGTNVWKLPTGVVNESEDICTAAVREVKEETGIDTKFIEILAFRQSHQSFFRKSDLFFVCMLRPLSFDIQKQDSEIEAAQWMRAEDYADQPFNQKNELFKNMAKICLTKSEKYYAGFSTMSLTTASGKSTYLYFNNKDFEPSA</sequence>
<dbReference type="EMBL" id="JAFEMO010000001">
    <property type="protein sequence ID" value="KAH7576617.1"/>
    <property type="molecule type" value="Genomic_DNA"/>
</dbReference>
<evidence type="ECO:0000313" key="4">
    <source>
        <dbReference type="EMBL" id="KAH7576617.1"/>
    </source>
</evidence>
<protein>
    <recommendedName>
        <fullName evidence="3">Nudix hydrolase domain-containing protein</fullName>
    </recommendedName>
</protein>
<dbReference type="Gene3D" id="3.40.630.30">
    <property type="match status" value="1"/>
</dbReference>
<evidence type="ECO:0000313" key="5">
    <source>
        <dbReference type="Proteomes" id="UP000827721"/>
    </source>
</evidence>
<dbReference type="Pfam" id="PF18290">
    <property type="entry name" value="Nudix_hydro"/>
    <property type="match status" value="1"/>
</dbReference>